<dbReference type="GO" id="GO:0032040">
    <property type="term" value="C:small-subunit processome"/>
    <property type="evidence" value="ECO:0007669"/>
    <property type="project" value="TreeGrafter"/>
</dbReference>
<dbReference type="InterPro" id="IPR019775">
    <property type="entry name" value="WD40_repeat_CS"/>
</dbReference>
<evidence type="ECO:0000256" key="5">
    <source>
        <dbReference type="ARBA" id="ARBA00023242"/>
    </source>
</evidence>
<feature type="compositionally biased region" description="Polar residues" evidence="7">
    <location>
        <begin position="7"/>
        <end position="41"/>
    </location>
</feature>
<evidence type="ECO:0000313" key="10">
    <source>
        <dbReference type="EMBL" id="KAJ7377719.1"/>
    </source>
</evidence>
<dbReference type="PANTHER" id="PTHR19858">
    <property type="entry name" value="WD40 REPEAT PROTEIN"/>
    <property type="match status" value="1"/>
</dbReference>
<dbReference type="InterPro" id="IPR001680">
    <property type="entry name" value="WD40_rpt"/>
</dbReference>
<feature type="repeat" description="WD" evidence="6">
    <location>
        <begin position="421"/>
        <end position="462"/>
    </location>
</feature>
<dbReference type="PRINTS" id="PR00320">
    <property type="entry name" value="GPROTEINBRPT"/>
</dbReference>
<comment type="caution">
    <text evidence="10">The sequence shown here is derived from an EMBL/GenBank/DDBJ whole genome shotgun (WGS) entry which is preliminary data.</text>
</comment>
<name>A0A9W9ZB31_9CNID</name>
<evidence type="ECO:0000256" key="3">
    <source>
        <dbReference type="ARBA" id="ARBA00022574"/>
    </source>
</evidence>
<dbReference type="EMBL" id="MU826374">
    <property type="protein sequence ID" value="KAJ7377719.1"/>
    <property type="molecule type" value="Genomic_DNA"/>
</dbReference>
<dbReference type="PANTHER" id="PTHR19858:SF0">
    <property type="entry name" value="PERIODIC TRYPTOPHAN PROTEIN 2 HOMOLOG"/>
    <property type="match status" value="1"/>
</dbReference>
<evidence type="ECO:0000256" key="4">
    <source>
        <dbReference type="ARBA" id="ARBA00022737"/>
    </source>
</evidence>
<dbReference type="SMART" id="SM00320">
    <property type="entry name" value="WD40"/>
    <property type="match status" value="13"/>
</dbReference>
<feature type="domain" description="Anaphase-promoting complex subunit 4-like WD40" evidence="9">
    <location>
        <begin position="120"/>
        <end position="188"/>
    </location>
</feature>
<organism evidence="10 11">
    <name type="scientific">Desmophyllum pertusum</name>
    <dbReference type="NCBI Taxonomy" id="174260"/>
    <lineage>
        <taxon>Eukaryota</taxon>
        <taxon>Metazoa</taxon>
        <taxon>Cnidaria</taxon>
        <taxon>Anthozoa</taxon>
        <taxon>Hexacorallia</taxon>
        <taxon>Scleractinia</taxon>
        <taxon>Caryophylliina</taxon>
        <taxon>Caryophylliidae</taxon>
        <taxon>Desmophyllum</taxon>
    </lineage>
</organism>
<dbReference type="PROSITE" id="PS50082">
    <property type="entry name" value="WD_REPEATS_2"/>
    <property type="match status" value="4"/>
</dbReference>
<dbReference type="Pfam" id="PF00400">
    <property type="entry name" value="WD40"/>
    <property type="match status" value="5"/>
</dbReference>
<dbReference type="InterPro" id="IPR024977">
    <property type="entry name" value="Apc4-like_WD40_dom"/>
</dbReference>
<dbReference type="InterPro" id="IPR015943">
    <property type="entry name" value="WD40/YVTN_repeat-like_dom_sf"/>
</dbReference>
<feature type="repeat" description="WD" evidence="6">
    <location>
        <begin position="463"/>
        <end position="504"/>
    </location>
</feature>
<dbReference type="Pfam" id="PF12894">
    <property type="entry name" value="ANAPC4_WD40"/>
    <property type="match status" value="1"/>
</dbReference>
<dbReference type="InterPro" id="IPR027145">
    <property type="entry name" value="PWP2"/>
</dbReference>
<comment type="similarity">
    <text evidence="2">Belongs to the WD repeat PWP2 family.</text>
</comment>
<protein>
    <submittedName>
        <fullName evidence="10">U3 snoRNP protein</fullName>
    </submittedName>
</protein>
<feature type="repeat" description="WD" evidence="6">
    <location>
        <begin position="549"/>
        <end position="582"/>
    </location>
</feature>
<dbReference type="InterPro" id="IPR036322">
    <property type="entry name" value="WD40_repeat_dom_sf"/>
</dbReference>
<keyword evidence="5" id="KW-0539">Nucleus</keyword>
<accession>A0A9W9ZB31</accession>
<dbReference type="OrthoDB" id="3142434at2759"/>
<reference evidence="10" key="1">
    <citation type="submission" date="2023-01" db="EMBL/GenBank/DDBJ databases">
        <title>Genome assembly of the deep-sea coral Lophelia pertusa.</title>
        <authorList>
            <person name="Herrera S."/>
            <person name="Cordes E."/>
        </authorList>
    </citation>
    <scope>NUCLEOTIDE SEQUENCE</scope>
    <source>
        <strain evidence="10">USNM1676648</strain>
        <tissue evidence="10">Polyp</tissue>
    </source>
</reference>
<dbReference type="Gene3D" id="2.130.10.10">
    <property type="entry name" value="YVTN repeat-like/Quinoprotein amine dehydrogenase"/>
    <property type="match status" value="3"/>
</dbReference>
<dbReference type="Pfam" id="PF04003">
    <property type="entry name" value="Utp12"/>
    <property type="match status" value="1"/>
</dbReference>
<keyword evidence="3 6" id="KW-0853">WD repeat</keyword>
<evidence type="ECO:0000256" key="6">
    <source>
        <dbReference type="PROSITE-ProRule" id="PRU00221"/>
    </source>
</evidence>
<evidence type="ECO:0000256" key="2">
    <source>
        <dbReference type="ARBA" id="ARBA00010226"/>
    </source>
</evidence>
<dbReference type="GO" id="GO:0034388">
    <property type="term" value="C:Pwp2p-containing subcomplex of 90S preribosome"/>
    <property type="evidence" value="ECO:0007669"/>
    <property type="project" value="TreeGrafter"/>
</dbReference>
<keyword evidence="4" id="KW-0677">Repeat</keyword>
<evidence type="ECO:0000259" key="8">
    <source>
        <dbReference type="Pfam" id="PF04003"/>
    </source>
</evidence>
<evidence type="ECO:0000256" key="7">
    <source>
        <dbReference type="SAM" id="MobiDB-lite"/>
    </source>
</evidence>
<feature type="region of interest" description="Disordered" evidence="7">
    <location>
        <begin position="1"/>
        <end position="41"/>
    </location>
</feature>
<gene>
    <name evidence="10" type="primary">PWP2</name>
    <name evidence="10" type="ORF">OS493_027281</name>
</gene>
<dbReference type="AlphaFoldDB" id="A0A9W9ZB31"/>
<dbReference type="PROSITE" id="PS50294">
    <property type="entry name" value="WD_REPEATS_REGION"/>
    <property type="match status" value="3"/>
</dbReference>
<dbReference type="SUPFAM" id="SSF50998">
    <property type="entry name" value="Quinoprotein alcohol dehydrogenase-like"/>
    <property type="match status" value="1"/>
</dbReference>
<evidence type="ECO:0000313" key="11">
    <source>
        <dbReference type="Proteomes" id="UP001163046"/>
    </source>
</evidence>
<dbReference type="FunFam" id="2.130.10.10:FF:000216">
    <property type="entry name" value="Periodic tryptophan protein 2 homolog"/>
    <property type="match status" value="1"/>
</dbReference>
<dbReference type="InterPro" id="IPR011047">
    <property type="entry name" value="Quinoprotein_ADH-like_sf"/>
</dbReference>
<dbReference type="InterPro" id="IPR007148">
    <property type="entry name" value="SSU_processome_Utp12"/>
</dbReference>
<dbReference type="GO" id="GO:0000028">
    <property type="term" value="P:ribosomal small subunit assembly"/>
    <property type="evidence" value="ECO:0007669"/>
    <property type="project" value="TreeGrafter"/>
</dbReference>
<feature type="region of interest" description="Disordered" evidence="7">
    <location>
        <begin position="717"/>
        <end position="748"/>
    </location>
</feature>
<dbReference type="PROSITE" id="PS00678">
    <property type="entry name" value="WD_REPEATS_1"/>
    <property type="match status" value="2"/>
</dbReference>
<dbReference type="InterPro" id="IPR020472">
    <property type="entry name" value="WD40_PAC1"/>
</dbReference>
<sequence>MYRGNVPHQQQSASVLQQGGKFQTSNTRKIPPESSYSVLTGTSVPLRDTSERHSSAASSDAHFSAYSPLNALDKAPSFTSLLEQSAINQGNLETTYTGSIPNLDLLGELLVEVASGGNIHQIAVEDIVGNRSWTLPFENHKNISRICLSPDGRIIITVDDDGRCLVANLKTKTVLHHFNFKKPVFDLTYSPCGRFIAVTHGKHIKVWHAPDHSKEFAPFSVHRTYTGLYDDTVCIDWSSDSRFLAVGSRDMTACIFSLFPVKNFTPVTLSGHRNTVRGCYFEENSLNVYTASSDGALFCWTCSIQLEDAQLADQTDSKQERENSIQWKKQSKHYYNQDGSAELTTTAFHKSSHLLIAGFSTGVFTLHEVPDFILIHTLSISQQTIKTVAVNPSGEWLAFGCSNMGQLLVWEWQSETYILKQQGHYYDMNTLCYSQDGHYIATGGDDGKVKLWNMMSGFCFVTFNEHRCAVTGVVFTPNSKVVLSCSLDGTVRAFDLNRYRNFRTFTSPRAVQFSCLSVDSSGEVVCAGSLDTFEVFVWCMKTGRLIEVLTGHEGPISELVFSSSQPLLVSGSWDKTVRLWNMFGSKLSWETLNLASDVLTVSVRPDGGQVAVATLDGQITFFDVRTGIQVGSVEGRRDLAAGRRTSDKITAKTMATAKCFTSLCYTADGKCILAGGRSKLVCIYHVDQQMLLKQFEISSNLSLDGMKEFLHSGNMTEAGPKDLIDDNDDDNDQSLSLPGVLKGDMSSRRTRPEVRVNSLQFSPTGQSWSAASTEGLVVYSLESDIVFDPFQLDCDVTPEKIRQASRNKEHTKALVLSLRMNEQELVFEVMEAVQHGDIPLVIQSLKEPYIERLLHFIGLQLETSRHLQFYLLWCHQLLTVHGQKLKILASRLSVVLRSLQKSVTRQQQDLDKVCLSNTYALTYLLAFADIPSPQ</sequence>
<dbReference type="Proteomes" id="UP001163046">
    <property type="component" value="Unassembled WGS sequence"/>
</dbReference>
<comment type="subcellular location">
    <subcellularLocation>
        <location evidence="1">Nucleus</location>
        <location evidence="1">Nucleolus</location>
    </subcellularLocation>
</comment>
<dbReference type="CDD" id="cd00200">
    <property type="entry name" value="WD40"/>
    <property type="match status" value="1"/>
</dbReference>
<evidence type="ECO:0000256" key="1">
    <source>
        <dbReference type="ARBA" id="ARBA00004604"/>
    </source>
</evidence>
<dbReference type="SUPFAM" id="SSF50978">
    <property type="entry name" value="WD40 repeat-like"/>
    <property type="match status" value="2"/>
</dbReference>
<feature type="domain" description="Small-subunit processome Utp12" evidence="8">
    <location>
        <begin position="821"/>
        <end position="925"/>
    </location>
</feature>
<evidence type="ECO:0000259" key="9">
    <source>
        <dbReference type="Pfam" id="PF12894"/>
    </source>
</evidence>
<feature type="repeat" description="WD" evidence="6">
    <location>
        <begin position="269"/>
        <end position="300"/>
    </location>
</feature>
<dbReference type="GO" id="GO:0000462">
    <property type="term" value="P:maturation of SSU-rRNA from tricistronic rRNA transcript (SSU-rRNA, 5.8S rRNA, LSU-rRNA)"/>
    <property type="evidence" value="ECO:0007669"/>
    <property type="project" value="TreeGrafter"/>
</dbReference>
<proteinExistence type="inferred from homology"/>
<keyword evidence="11" id="KW-1185">Reference proteome</keyword>